<dbReference type="NCBIfam" id="TIGR01891">
    <property type="entry name" value="amidohydrolases"/>
    <property type="match status" value="1"/>
</dbReference>
<dbReference type="EMBL" id="CP046452">
    <property type="protein sequence ID" value="QGU01561.1"/>
    <property type="molecule type" value="Genomic_DNA"/>
</dbReference>
<evidence type="ECO:0000259" key="2">
    <source>
        <dbReference type="Pfam" id="PF07687"/>
    </source>
</evidence>
<keyword evidence="3" id="KW-0378">Hydrolase</keyword>
<dbReference type="Pfam" id="PF07687">
    <property type="entry name" value="M20_dimer"/>
    <property type="match status" value="1"/>
</dbReference>
<comment type="similarity">
    <text evidence="1">Belongs to the peptidase M20A family.</text>
</comment>
<feature type="domain" description="Peptidase M20 dimerisation" evidence="2">
    <location>
        <begin position="214"/>
        <end position="304"/>
    </location>
</feature>
<gene>
    <name evidence="3" type="primary">abgB</name>
    <name evidence="3" type="ORF">CKALI_03390</name>
</gene>
<dbReference type="GO" id="GO:0071713">
    <property type="term" value="F:para-aminobenzoyl-glutamate hydrolase activity"/>
    <property type="evidence" value="ECO:0007669"/>
    <property type="project" value="TreeGrafter"/>
</dbReference>
<evidence type="ECO:0000313" key="3">
    <source>
        <dbReference type="EMBL" id="QGU01561.1"/>
    </source>
</evidence>
<name>A0A6B8VP35_9CORY</name>
<accession>A0A6B8VP35</accession>
<dbReference type="InterPro" id="IPR011650">
    <property type="entry name" value="Peptidase_M20_dimer"/>
</dbReference>
<dbReference type="GO" id="GO:0046657">
    <property type="term" value="P:folic acid catabolic process"/>
    <property type="evidence" value="ECO:0007669"/>
    <property type="project" value="TreeGrafter"/>
</dbReference>
<keyword evidence="4" id="KW-1185">Reference proteome</keyword>
<dbReference type="InterPro" id="IPR017144">
    <property type="entry name" value="Xaa-Arg_dipeptidase"/>
</dbReference>
<dbReference type="CDD" id="cd05672">
    <property type="entry name" value="M20_ACY1L2-like"/>
    <property type="match status" value="1"/>
</dbReference>
<dbReference type="SUPFAM" id="SSF55031">
    <property type="entry name" value="Bacterial exopeptidase dimerisation domain"/>
    <property type="match status" value="1"/>
</dbReference>
<dbReference type="PIRSF" id="PIRSF037226">
    <property type="entry name" value="Amidohydrolase_ACY1L2_prd"/>
    <property type="match status" value="1"/>
</dbReference>
<dbReference type="GO" id="GO:0016805">
    <property type="term" value="F:dipeptidase activity"/>
    <property type="evidence" value="ECO:0007669"/>
    <property type="project" value="InterPro"/>
</dbReference>
<dbReference type="InterPro" id="IPR002933">
    <property type="entry name" value="Peptidase_M20"/>
</dbReference>
<reference evidence="4" key="1">
    <citation type="submission" date="2019-11" db="EMBL/GenBank/DDBJ databases">
        <title>Complete genome sequence of Corynebacterium kalinowskii 1959, a novel Corynebacterium species isolated from soil of a small paddock in Vilsendorf, Germany.</title>
        <authorList>
            <person name="Schaffert L."/>
            <person name="Ruwe M."/>
            <person name="Milse J."/>
            <person name="Hanuschka K."/>
            <person name="Ortseifen V."/>
            <person name="Droste J."/>
            <person name="Brandt D."/>
            <person name="Schlueter L."/>
            <person name="Kutter Y."/>
            <person name="Vinke S."/>
            <person name="Viehoefer P."/>
            <person name="Jacob L."/>
            <person name="Luebke N.-C."/>
            <person name="Schulte-Berndt E."/>
            <person name="Hain C."/>
            <person name="Linder M."/>
            <person name="Schmidt P."/>
            <person name="Wollenschlaeger L."/>
            <person name="Luttermann T."/>
            <person name="Thieme E."/>
            <person name="Hassa J."/>
            <person name="Haak M."/>
            <person name="Wittchen M."/>
            <person name="Mentz A."/>
            <person name="Persicke M."/>
            <person name="Busche T."/>
            <person name="Ruckert C."/>
        </authorList>
    </citation>
    <scope>NUCLEOTIDE SEQUENCE [LARGE SCALE GENOMIC DNA]</scope>
    <source>
        <strain evidence="4">1959</strain>
    </source>
</reference>
<dbReference type="Gene3D" id="3.30.70.360">
    <property type="match status" value="1"/>
</dbReference>
<dbReference type="Proteomes" id="UP000427071">
    <property type="component" value="Chromosome"/>
</dbReference>
<evidence type="ECO:0000256" key="1">
    <source>
        <dbReference type="PIRNR" id="PIRNR037226"/>
    </source>
</evidence>
<organism evidence="3 4">
    <name type="scientific">Corynebacterium kalinowskii</name>
    <dbReference type="NCBI Taxonomy" id="2675216"/>
    <lineage>
        <taxon>Bacteria</taxon>
        <taxon>Bacillati</taxon>
        <taxon>Actinomycetota</taxon>
        <taxon>Actinomycetes</taxon>
        <taxon>Mycobacteriales</taxon>
        <taxon>Corynebacteriaceae</taxon>
        <taxon>Corynebacterium</taxon>
    </lineage>
</organism>
<dbReference type="InterPro" id="IPR052030">
    <property type="entry name" value="Peptidase_M20/M20A_hydrolases"/>
</dbReference>
<dbReference type="GO" id="GO:0005737">
    <property type="term" value="C:cytoplasm"/>
    <property type="evidence" value="ECO:0007669"/>
    <property type="project" value="TreeGrafter"/>
</dbReference>
<proteinExistence type="inferred from homology"/>
<dbReference type="InterPro" id="IPR036264">
    <property type="entry name" value="Bact_exopeptidase_dim_dom"/>
</dbReference>
<dbReference type="RefSeq" id="WP_156191954.1">
    <property type="nucleotide sequence ID" value="NZ_CP046452.1"/>
</dbReference>
<dbReference type="SUPFAM" id="SSF53187">
    <property type="entry name" value="Zn-dependent exopeptidases"/>
    <property type="match status" value="1"/>
</dbReference>
<dbReference type="Pfam" id="PF01546">
    <property type="entry name" value="Peptidase_M20"/>
    <property type="match status" value="1"/>
</dbReference>
<dbReference type="Gene3D" id="3.40.630.10">
    <property type="entry name" value="Zn peptidases"/>
    <property type="match status" value="1"/>
</dbReference>
<evidence type="ECO:0000313" key="4">
    <source>
        <dbReference type="Proteomes" id="UP000427071"/>
    </source>
</evidence>
<protein>
    <recommendedName>
        <fullName evidence="1">Peptidase M20 domain-containing protein 2</fullName>
    </recommendedName>
</protein>
<dbReference type="PANTHER" id="PTHR30575:SF0">
    <property type="entry name" value="XAA-ARG DIPEPTIDASE"/>
    <property type="match status" value="1"/>
</dbReference>
<dbReference type="AlphaFoldDB" id="A0A6B8VP35"/>
<dbReference type="PANTHER" id="PTHR30575">
    <property type="entry name" value="PEPTIDASE M20"/>
    <property type="match status" value="1"/>
</dbReference>
<dbReference type="KEGG" id="ckw:CKALI_03390"/>
<dbReference type="FunFam" id="3.30.70.360:FF:000004">
    <property type="entry name" value="Peptidase M20 domain-containing protein 2"/>
    <property type="match status" value="1"/>
</dbReference>
<sequence length="448" mass="47931">MCRNLTPSTAYLDHISNQVASDIAAVPSIPTHADDYSDQERLWSIVAQQAEDVHDELVDLSLDLHAHPEVAFEEHRSAAEIAKLLERHDFGVQRGIGGVETALYTEAMSENFDPEQHPTIAVLSEYDALPGIGHACGHNVIAACGIGGFLAAAVALEESGLPGRVAFIGTPAEEGHSGKEYLIRAGVFDSVDAAIMIHPFSYDIGSHVWVGRRNLSVTFHGVSAHASSEPFMGRNALDAATLAYQGLGLLRQQMPHSDRLHAIISEGGERASIIPDTATMSIYVRSLHTDTMLDLSQRVDDIIDGAALMAGVKVTKNWDVHPATLPVRNNETLVRRWQRTQARRGRTPLPSGVIPDTLAASTDFGNVSQVVPGMHPMVKIAPVGVALHTPGMEQAAASEAAATAILDSSIGLGQVAIDALAEPELLEEARQEFKARGAVVRSADLFGE</sequence>
<dbReference type="InterPro" id="IPR017439">
    <property type="entry name" value="Amidohydrolase"/>
</dbReference>